<evidence type="ECO:0000313" key="5">
    <source>
        <dbReference type="EMBL" id="KAF7682849.1"/>
    </source>
</evidence>
<accession>A0ABQ7HXF9</accession>
<dbReference type="Pfam" id="PF00632">
    <property type="entry name" value="HECT"/>
    <property type="match status" value="1"/>
</dbReference>
<feature type="chain" id="PRO_5046614734" evidence="3">
    <location>
        <begin position="20"/>
        <end position="415"/>
    </location>
</feature>
<dbReference type="Gene3D" id="3.30.2160.10">
    <property type="entry name" value="Hect, E3 ligase catalytic domain"/>
    <property type="match status" value="1"/>
</dbReference>
<organism evidence="5 6">
    <name type="scientific">Astathelohania contejeani</name>
    <dbReference type="NCBI Taxonomy" id="164912"/>
    <lineage>
        <taxon>Eukaryota</taxon>
        <taxon>Fungi</taxon>
        <taxon>Fungi incertae sedis</taxon>
        <taxon>Microsporidia</taxon>
        <taxon>Astathelohaniidae</taxon>
        <taxon>Astathelohania</taxon>
    </lineage>
</organism>
<dbReference type="Proteomes" id="UP001516464">
    <property type="component" value="Unassembled WGS sequence"/>
</dbReference>
<proteinExistence type="predicted"/>
<dbReference type="EMBL" id="SBIQ01000170">
    <property type="protein sequence ID" value="KAF7682849.1"/>
    <property type="molecule type" value="Genomic_DNA"/>
</dbReference>
<keyword evidence="6" id="KW-1185">Reference proteome</keyword>
<comment type="caution">
    <text evidence="5">The sequence shown here is derived from an EMBL/GenBank/DDBJ whole genome shotgun (WGS) entry which is preliminary data.</text>
</comment>
<gene>
    <name evidence="5" type="primary">pub2_1</name>
    <name evidence="5" type="ORF">TCON_1937</name>
</gene>
<dbReference type="PROSITE" id="PS50237">
    <property type="entry name" value="HECT"/>
    <property type="match status" value="1"/>
</dbReference>
<comment type="caution">
    <text evidence="2">Lacks conserved residue(s) required for the propagation of feature annotation.</text>
</comment>
<evidence type="ECO:0000256" key="1">
    <source>
        <dbReference type="ARBA" id="ARBA00022786"/>
    </source>
</evidence>
<sequence>MHINIITLLIIYINTGVKSKKKKKEAEYNKNWFNIFHVKGNKSSIEFIPKGIEMMKKADYKETQVYFGDEKDKALFFKTHALNLCLKCFKFNNTMDKWLTIMGLEFIRQDRFLFSCINKRQNIYDINIFEEFALEFCIKKDLIMFGHVLGLMIKQKIFLPFRLPFYFCKLMLDIPIEANDVLVKNSILTRGLNNIKKSLWKLKKNSTEIEYKLKIIKELRNFDLEESCHVFKKVYSSKKSFKELKNMVVEYLIESVKSNMSYVKQGVNEVINENAINDLTVVNLDSIINGASEPICLEYLKNHTSHVECTINTDIVAWFWEHIKKHYKNNKFKEIFFLLTGLKYVSICSTYRHNTCFYVILDRDITDCSMELFSKKLYLPIKLNEELLIKSLKKLIDLLYLEYQKYSQDRLINED</sequence>
<dbReference type="InterPro" id="IPR000569">
    <property type="entry name" value="HECT_dom"/>
</dbReference>
<evidence type="ECO:0000313" key="6">
    <source>
        <dbReference type="Proteomes" id="UP001516464"/>
    </source>
</evidence>
<evidence type="ECO:0000259" key="4">
    <source>
        <dbReference type="PROSITE" id="PS50237"/>
    </source>
</evidence>
<name>A0ABQ7HXF9_9MICR</name>
<reference evidence="5 6" key="1">
    <citation type="submission" date="2019-01" db="EMBL/GenBank/DDBJ databases">
        <title>Genomes sequencing and comparative genomics of infectious freshwater microsporidia, Cucumispora dikerogammari and Thelohania contejeani.</title>
        <authorList>
            <person name="Cormier A."/>
            <person name="Giraud I."/>
            <person name="Wattier R."/>
            <person name="Teixeira M."/>
            <person name="Grandjean F."/>
            <person name="Rigaud T."/>
            <person name="Cordaux R."/>
        </authorList>
    </citation>
    <scope>NUCLEOTIDE SEQUENCE [LARGE SCALE GENOMIC DNA]</scope>
    <source>
        <strain evidence="5">T1</strain>
        <tissue evidence="5">Spores</tissue>
    </source>
</reference>
<evidence type="ECO:0000256" key="3">
    <source>
        <dbReference type="SAM" id="SignalP"/>
    </source>
</evidence>
<keyword evidence="1 2" id="KW-0833">Ubl conjugation pathway</keyword>
<feature type="domain" description="HECT" evidence="4">
    <location>
        <begin position="144"/>
        <end position="338"/>
    </location>
</feature>
<evidence type="ECO:0000256" key="2">
    <source>
        <dbReference type="PROSITE-ProRule" id="PRU00104"/>
    </source>
</evidence>
<keyword evidence="3" id="KW-0732">Signal</keyword>
<dbReference type="InterPro" id="IPR035983">
    <property type="entry name" value="Hect_E3_ubiquitin_ligase"/>
</dbReference>
<feature type="signal peptide" evidence="3">
    <location>
        <begin position="1"/>
        <end position="19"/>
    </location>
</feature>
<protein>
    <submittedName>
        <fullName evidence="5">E3 ubiquitin-protein ligase pub2</fullName>
    </submittedName>
</protein>
<dbReference type="SUPFAM" id="SSF56204">
    <property type="entry name" value="Hect, E3 ligase catalytic domain"/>
    <property type="match status" value="1"/>
</dbReference>
<dbReference type="Gene3D" id="3.90.1750.10">
    <property type="entry name" value="Hect, E3 ligase catalytic domains"/>
    <property type="match status" value="1"/>
</dbReference>